<gene>
    <name evidence="2" type="ORF">PV383_44745</name>
</gene>
<proteinExistence type="predicted"/>
<dbReference type="Pfam" id="PF01571">
    <property type="entry name" value="GCV_T"/>
    <property type="match status" value="1"/>
</dbReference>
<name>A0ABU4N6K3_9ACTN</name>
<accession>A0ABU4N6K3</accession>
<keyword evidence="3" id="KW-1185">Reference proteome</keyword>
<dbReference type="Proteomes" id="UP001282474">
    <property type="component" value="Unassembled WGS sequence"/>
</dbReference>
<comment type="caution">
    <text evidence="2">The sequence shown here is derived from an EMBL/GenBank/DDBJ whole genome shotgun (WGS) entry which is preliminary data.</text>
</comment>
<dbReference type="InterPro" id="IPR006222">
    <property type="entry name" value="GCVT_N"/>
</dbReference>
<dbReference type="InterPro" id="IPR027266">
    <property type="entry name" value="TrmE/GcvT-like"/>
</dbReference>
<dbReference type="GO" id="GO:0016740">
    <property type="term" value="F:transferase activity"/>
    <property type="evidence" value="ECO:0007669"/>
    <property type="project" value="UniProtKB-KW"/>
</dbReference>
<dbReference type="Gene3D" id="3.30.1360.120">
    <property type="entry name" value="Probable tRNA modification gtpase trme, domain 1"/>
    <property type="match status" value="1"/>
</dbReference>
<feature type="domain" description="GCVT N-terminal" evidence="1">
    <location>
        <begin position="37"/>
        <end position="260"/>
    </location>
</feature>
<dbReference type="RefSeq" id="WP_313895618.1">
    <property type="nucleotide sequence ID" value="NZ_JABXWF010000042.1"/>
</dbReference>
<evidence type="ECO:0000259" key="1">
    <source>
        <dbReference type="Pfam" id="PF01571"/>
    </source>
</evidence>
<keyword evidence="2" id="KW-0808">Transferase</keyword>
<organism evidence="2 3">
    <name type="scientific">Streptomyces caniscabiei</name>
    <dbReference type="NCBI Taxonomy" id="2746961"/>
    <lineage>
        <taxon>Bacteria</taxon>
        <taxon>Bacillati</taxon>
        <taxon>Actinomycetota</taxon>
        <taxon>Actinomycetes</taxon>
        <taxon>Kitasatosporales</taxon>
        <taxon>Streptomycetaceae</taxon>
        <taxon>Streptomyces</taxon>
    </lineage>
</organism>
<dbReference type="EMBL" id="JARAWJ010000071">
    <property type="protein sequence ID" value="MDX3044218.1"/>
    <property type="molecule type" value="Genomic_DNA"/>
</dbReference>
<evidence type="ECO:0000313" key="3">
    <source>
        <dbReference type="Proteomes" id="UP001282474"/>
    </source>
</evidence>
<protein>
    <submittedName>
        <fullName evidence="2">Aminomethyl transferase family protein</fullName>
    </submittedName>
</protein>
<dbReference type="SUPFAM" id="SSF103025">
    <property type="entry name" value="Folate-binding domain"/>
    <property type="match status" value="1"/>
</dbReference>
<evidence type="ECO:0000313" key="2">
    <source>
        <dbReference type="EMBL" id="MDX3044218.1"/>
    </source>
</evidence>
<sequence>MTDQPHVETLQQRIDRSGGPLAMLRTNPATHYPFTYAQEYTSWHNEQWAWKNACVLFDQSHHMTEVHITGPDVKRLISDTGVNSPATLGRDRAKQFVAVGPDGRYIGDCILFGLEEDHLSLVGVPQAANWVQFQAQQGDYDVEFSVDPASVYNPLGRRQHYRYQLNGPRTQEILERAVGGPIDRIPFFRMGSFEIAGTPVRALNHTMAGVPGEEYTGLELFGPVEHGPRVLETLLYAGAQSGLRQGGAVSYLSSTVESGWIPAVPSAVYSSPETAAYRQHLPGFGMEGMITIEGSYVSDDIQDYYFYPWELGYGSIVKLDHDFIGRTALEQAAQGPKRLKRWLEWDTDDVMEVVRAGFFGDGPRPKLLSLPNLNPATIYLDSVMQGDRLVGLSTWGGYTVNVGRVVTIAILDESLTDGDRVEVLWGEPDGGAGRPLSEPHHVQTTIRATVRNRPPAQH</sequence>
<reference evidence="2 3" key="1">
    <citation type="journal article" date="2023" name="Microb. Genom.">
        <title>Mesoterricola silvestris gen. nov., sp. nov., Mesoterricola sediminis sp. nov., Geothrix oryzae sp. nov., Geothrix edaphica sp. nov., Geothrix rubra sp. nov., and Geothrix limicola sp. nov., six novel members of Acidobacteriota isolated from soils.</title>
        <authorList>
            <person name="Weisberg A.J."/>
            <person name="Pearce E."/>
            <person name="Kramer C.G."/>
            <person name="Chang J.H."/>
            <person name="Clarke C.R."/>
        </authorList>
    </citation>
    <scope>NUCLEOTIDE SEQUENCE [LARGE SCALE GENOMIC DNA]</scope>
    <source>
        <strain evidence="2 3">NE20-4-1</strain>
    </source>
</reference>